<feature type="region of interest" description="Disordered" evidence="1">
    <location>
        <begin position="50"/>
        <end position="69"/>
    </location>
</feature>
<feature type="region of interest" description="Disordered" evidence="1">
    <location>
        <begin position="1"/>
        <end position="28"/>
    </location>
</feature>
<feature type="compositionally biased region" description="Low complexity" evidence="1">
    <location>
        <begin position="1"/>
        <end position="21"/>
    </location>
</feature>
<proteinExistence type="predicted"/>
<comment type="caution">
    <text evidence="2">The sequence shown here is derived from an EMBL/GenBank/DDBJ whole genome shotgun (WGS) entry which is preliminary data.</text>
</comment>
<protein>
    <submittedName>
        <fullName evidence="2">Uncharacterized protein</fullName>
    </submittedName>
</protein>
<keyword evidence="3" id="KW-1185">Reference proteome</keyword>
<evidence type="ECO:0000313" key="2">
    <source>
        <dbReference type="EMBL" id="NSX56769.1"/>
    </source>
</evidence>
<accession>A0ABX2J0U2</accession>
<reference evidence="2 3" key="1">
    <citation type="submission" date="2020-06" db="EMBL/GenBank/DDBJ databases">
        <title>Sulfitobacter algicola sp. nov., isolated from green algae.</title>
        <authorList>
            <person name="Wang C."/>
        </authorList>
    </citation>
    <scope>NUCLEOTIDE SEQUENCE [LARGE SCALE GENOMIC DNA]</scope>
    <source>
        <strain evidence="2 3">1151</strain>
    </source>
</reference>
<evidence type="ECO:0000313" key="3">
    <source>
        <dbReference type="Proteomes" id="UP000777935"/>
    </source>
</evidence>
<dbReference type="EMBL" id="JABUFE010000018">
    <property type="protein sequence ID" value="NSX56769.1"/>
    <property type="molecule type" value="Genomic_DNA"/>
</dbReference>
<organism evidence="2 3">
    <name type="scientific">Parasulfitobacter algicola</name>
    <dbReference type="NCBI Taxonomy" id="2614809"/>
    <lineage>
        <taxon>Bacteria</taxon>
        <taxon>Pseudomonadati</taxon>
        <taxon>Pseudomonadota</taxon>
        <taxon>Alphaproteobacteria</taxon>
        <taxon>Rhodobacterales</taxon>
        <taxon>Roseobacteraceae</taxon>
        <taxon>Parasulfitobacter</taxon>
    </lineage>
</organism>
<name>A0ABX2J0U2_9RHOB</name>
<sequence>MATVSGASAADVGAAADSSAPVGGGEFSSMMGELRATFDEAQRRNVEMRKLTTEEGTELGVAKKGIQPV</sequence>
<dbReference type="Proteomes" id="UP000777935">
    <property type="component" value="Unassembled WGS sequence"/>
</dbReference>
<dbReference type="RefSeq" id="WP_174139920.1">
    <property type="nucleotide sequence ID" value="NZ_JABUFE010000018.1"/>
</dbReference>
<gene>
    <name evidence="2" type="ORF">HRQ87_18455</name>
</gene>
<evidence type="ECO:0000256" key="1">
    <source>
        <dbReference type="SAM" id="MobiDB-lite"/>
    </source>
</evidence>